<organism evidence="1 2">
    <name type="scientific">Paenibacillus ihbetae</name>
    <dbReference type="NCBI Taxonomy" id="1870820"/>
    <lineage>
        <taxon>Bacteria</taxon>
        <taxon>Bacillati</taxon>
        <taxon>Bacillota</taxon>
        <taxon>Bacilli</taxon>
        <taxon>Bacillales</taxon>
        <taxon>Paenibacillaceae</taxon>
        <taxon>Paenibacillus</taxon>
    </lineage>
</organism>
<protein>
    <submittedName>
        <fullName evidence="1">Uncharacterized protein</fullName>
    </submittedName>
</protein>
<keyword evidence="2" id="KW-1185">Reference proteome</keyword>
<reference evidence="1 2" key="1">
    <citation type="submission" date="2016-12" db="EMBL/GenBank/DDBJ databases">
        <title>Genome sequencing and description of Paenibacillus sp. nov. from high altitude lake in the Indian Trans- Himalayas.</title>
        <authorList>
            <person name="Kiran S."/>
            <person name="Swarnkar M.K."/>
            <person name="Rana A."/>
            <person name="Tewari R."/>
            <person name="Gulati A."/>
        </authorList>
    </citation>
    <scope>NUCLEOTIDE SEQUENCE [LARGE SCALE GENOMIC DNA]</scope>
    <source>
        <strain evidence="1 2">IHBB 9951</strain>
    </source>
</reference>
<comment type="caution">
    <text evidence="1">The sequence shown here is derived from an EMBL/GenBank/DDBJ whole genome shotgun (WGS) entry which is preliminary data.</text>
</comment>
<sequence length="143" mass="16011">MIFKWLAAVLAGLQIIGLSSSEPMVQLFDVKEEKVVDQRSLTPNLEQAVIDLLETSPSVYTGIDMNPQSGVILHIQFTSPVYLSSRIYSGAAKEVYLYLEPGEKPRAVVFLATTDQYVIVTLDKDSDAFIKDHRWIRTKTSGF</sequence>
<dbReference type="EMBL" id="MRVI01000001">
    <property type="protein sequence ID" value="OOC62550.1"/>
    <property type="molecule type" value="Genomic_DNA"/>
</dbReference>
<dbReference type="Proteomes" id="UP000189059">
    <property type="component" value="Unassembled WGS sequence"/>
</dbReference>
<evidence type="ECO:0000313" key="1">
    <source>
        <dbReference type="EMBL" id="OOC62550.1"/>
    </source>
</evidence>
<proteinExistence type="predicted"/>
<gene>
    <name evidence="1" type="ORF">BBD40_12165</name>
</gene>
<name>A0ABX3JZF1_9BACL</name>
<evidence type="ECO:0000313" key="2">
    <source>
        <dbReference type="Proteomes" id="UP000189059"/>
    </source>
</evidence>
<accession>A0ABX3JZF1</accession>
<dbReference type="RefSeq" id="WP_077567328.1">
    <property type="nucleotide sequence ID" value="NZ_MRVI01000001.1"/>
</dbReference>